<dbReference type="PRINTS" id="PR00455">
    <property type="entry name" value="HTHTETR"/>
</dbReference>
<dbReference type="InterPro" id="IPR009057">
    <property type="entry name" value="Homeodomain-like_sf"/>
</dbReference>
<protein>
    <submittedName>
        <fullName evidence="6">TetR family transcriptional regulator</fullName>
    </submittedName>
</protein>
<proteinExistence type="predicted"/>
<feature type="domain" description="HTH tetR-type" evidence="5">
    <location>
        <begin position="8"/>
        <end position="68"/>
    </location>
</feature>
<dbReference type="OrthoDB" id="2356263at2"/>
<dbReference type="STRING" id="1265309.K529_011955"/>
<dbReference type="Gene3D" id="1.10.357.10">
    <property type="entry name" value="Tetracycline Repressor, domain 2"/>
    <property type="match status" value="1"/>
</dbReference>
<keyword evidence="1" id="KW-0805">Transcription regulation</keyword>
<name>A0A1B1A4Q6_9RHOB</name>
<dbReference type="AlphaFoldDB" id="A0A1B1A4Q6"/>
<evidence type="ECO:0000313" key="7">
    <source>
        <dbReference type="Proteomes" id="UP000013243"/>
    </source>
</evidence>
<feature type="DNA-binding region" description="H-T-H motif" evidence="4">
    <location>
        <begin position="31"/>
        <end position="50"/>
    </location>
</feature>
<accession>A0A1B1A4Q6</accession>
<evidence type="ECO:0000256" key="1">
    <source>
        <dbReference type="ARBA" id="ARBA00023015"/>
    </source>
</evidence>
<evidence type="ECO:0000256" key="2">
    <source>
        <dbReference type="ARBA" id="ARBA00023125"/>
    </source>
</evidence>
<dbReference type="PANTHER" id="PTHR47506:SF1">
    <property type="entry name" value="HTH-TYPE TRANSCRIPTIONAL REGULATOR YJDC"/>
    <property type="match status" value="1"/>
</dbReference>
<dbReference type="EMBL" id="CP015230">
    <property type="protein sequence ID" value="ANP41481.1"/>
    <property type="molecule type" value="Genomic_DNA"/>
</dbReference>
<dbReference type="GO" id="GO:0003677">
    <property type="term" value="F:DNA binding"/>
    <property type="evidence" value="ECO:0007669"/>
    <property type="project" value="UniProtKB-UniRule"/>
</dbReference>
<sequence>MTLRDAPSKTRTQLIESACRLFAAHGYAGASISSIARELGLSKQALLHHFGSKGALYTLAVEQAAAAVLQLLFDAMEDDHPPEDQLAAFFASYQRLLSVDSTAGQLVLRELLDHALTSETGGALDTLLESLVATVQATERWQGAGVAGALAVVTQLLGAASLMSSAESSLSAKFGSGTVTKAQSRTAEISAELVSGILRG</sequence>
<keyword evidence="3" id="KW-0804">Transcription</keyword>
<gene>
    <name evidence="6" type="ORF">K529_011955</name>
</gene>
<dbReference type="KEGG" id="rmb:K529_011955"/>
<evidence type="ECO:0000259" key="5">
    <source>
        <dbReference type="PROSITE" id="PS50977"/>
    </source>
</evidence>
<dbReference type="PANTHER" id="PTHR47506">
    <property type="entry name" value="TRANSCRIPTIONAL REGULATORY PROTEIN"/>
    <property type="match status" value="1"/>
</dbReference>
<keyword evidence="2 4" id="KW-0238">DNA-binding</keyword>
<dbReference type="RefSeq" id="WP_040642365.1">
    <property type="nucleotide sequence ID" value="NZ_CP015230.1"/>
</dbReference>
<dbReference type="SUPFAM" id="SSF46689">
    <property type="entry name" value="Homeodomain-like"/>
    <property type="match status" value="1"/>
</dbReference>
<organism evidence="6 7">
    <name type="scientific">Tritonibacter mobilis F1926</name>
    <dbReference type="NCBI Taxonomy" id="1265309"/>
    <lineage>
        <taxon>Bacteria</taxon>
        <taxon>Pseudomonadati</taxon>
        <taxon>Pseudomonadota</taxon>
        <taxon>Alphaproteobacteria</taxon>
        <taxon>Rhodobacterales</taxon>
        <taxon>Paracoccaceae</taxon>
        <taxon>Tritonibacter</taxon>
    </lineage>
</organism>
<evidence type="ECO:0000313" key="6">
    <source>
        <dbReference type="EMBL" id="ANP41481.1"/>
    </source>
</evidence>
<dbReference type="Pfam" id="PF00440">
    <property type="entry name" value="TetR_N"/>
    <property type="match status" value="1"/>
</dbReference>
<evidence type="ECO:0000256" key="4">
    <source>
        <dbReference type="PROSITE-ProRule" id="PRU00335"/>
    </source>
</evidence>
<dbReference type="Proteomes" id="UP000013243">
    <property type="component" value="Chromosome"/>
</dbReference>
<dbReference type="InterPro" id="IPR001647">
    <property type="entry name" value="HTH_TetR"/>
</dbReference>
<dbReference type="PROSITE" id="PS50977">
    <property type="entry name" value="HTH_TETR_2"/>
    <property type="match status" value="1"/>
</dbReference>
<evidence type="ECO:0000256" key="3">
    <source>
        <dbReference type="ARBA" id="ARBA00023163"/>
    </source>
</evidence>
<dbReference type="GeneID" id="28250558"/>
<reference evidence="6 7" key="1">
    <citation type="journal article" date="2016" name="ISME J.">
        <title>Global occurrence and heterogeneity of the Roseobacter-clade species Ruegeria mobilis.</title>
        <authorList>
            <person name="Sonnenschein E."/>
            <person name="Gram L."/>
        </authorList>
    </citation>
    <scope>NUCLEOTIDE SEQUENCE [LARGE SCALE GENOMIC DNA]</scope>
    <source>
        <strain evidence="6 7">F1926</strain>
    </source>
</reference>